<evidence type="ECO:0000256" key="4">
    <source>
        <dbReference type="ARBA" id="ARBA00022840"/>
    </source>
</evidence>
<dbReference type="CDD" id="cd13999">
    <property type="entry name" value="STKc_MAP3K-like"/>
    <property type="match status" value="1"/>
</dbReference>
<gene>
    <name evidence="8" type="ORF">BD410DRAFT_718501</name>
</gene>
<keyword evidence="6" id="KW-0732">Signal</keyword>
<dbReference type="AlphaFoldDB" id="A0A4Y7QBF3"/>
<dbReference type="InterPro" id="IPR000719">
    <property type="entry name" value="Prot_kinase_dom"/>
</dbReference>
<keyword evidence="4" id="KW-0067">ATP-binding</keyword>
<reference evidence="8 9" key="1">
    <citation type="submission" date="2018-06" db="EMBL/GenBank/DDBJ databases">
        <title>A transcriptomic atlas of mushroom development highlights an independent origin of complex multicellularity.</title>
        <authorList>
            <consortium name="DOE Joint Genome Institute"/>
            <person name="Krizsan K."/>
            <person name="Almasi E."/>
            <person name="Merenyi Z."/>
            <person name="Sahu N."/>
            <person name="Viragh M."/>
            <person name="Koszo T."/>
            <person name="Mondo S."/>
            <person name="Kiss B."/>
            <person name="Balint B."/>
            <person name="Kues U."/>
            <person name="Barry K."/>
            <person name="Hegedus J.C."/>
            <person name="Henrissat B."/>
            <person name="Johnson J."/>
            <person name="Lipzen A."/>
            <person name="Ohm R."/>
            <person name="Nagy I."/>
            <person name="Pangilinan J."/>
            <person name="Yan J."/>
            <person name="Xiong Y."/>
            <person name="Grigoriev I.V."/>
            <person name="Hibbett D.S."/>
            <person name="Nagy L.G."/>
        </authorList>
    </citation>
    <scope>NUCLEOTIDE SEQUENCE [LARGE SCALE GENOMIC DNA]</scope>
    <source>
        <strain evidence="8 9">SZMC22713</strain>
    </source>
</reference>
<evidence type="ECO:0000256" key="3">
    <source>
        <dbReference type="ARBA" id="ARBA00022777"/>
    </source>
</evidence>
<dbReference type="InterPro" id="IPR001245">
    <property type="entry name" value="Ser-Thr/Tyr_kinase_cat_dom"/>
</dbReference>
<keyword evidence="1" id="KW-0808">Transferase</keyword>
<dbReference type="EMBL" id="ML170165">
    <property type="protein sequence ID" value="TDL25007.1"/>
    <property type="molecule type" value="Genomic_DNA"/>
</dbReference>
<dbReference type="InterPro" id="IPR011009">
    <property type="entry name" value="Kinase-like_dom_sf"/>
</dbReference>
<evidence type="ECO:0000256" key="1">
    <source>
        <dbReference type="ARBA" id="ARBA00022679"/>
    </source>
</evidence>
<protein>
    <submittedName>
        <fullName evidence="8">Kinase-like protein</fullName>
    </submittedName>
</protein>
<feature type="signal peptide" evidence="6">
    <location>
        <begin position="1"/>
        <end position="23"/>
    </location>
</feature>
<evidence type="ECO:0000256" key="6">
    <source>
        <dbReference type="SAM" id="SignalP"/>
    </source>
</evidence>
<organism evidence="8 9">
    <name type="scientific">Rickenella mellea</name>
    <dbReference type="NCBI Taxonomy" id="50990"/>
    <lineage>
        <taxon>Eukaryota</taxon>
        <taxon>Fungi</taxon>
        <taxon>Dikarya</taxon>
        <taxon>Basidiomycota</taxon>
        <taxon>Agaricomycotina</taxon>
        <taxon>Agaricomycetes</taxon>
        <taxon>Hymenochaetales</taxon>
        <taxon>Rickenellaceae</taxon>
        <taxon>Rickenella</taxon>
    </lineage>
</organism>
<feature type="compositionally biased region" description="Low complexity" evidence="5">
    <location>
        <begin position="76"/>
        <end position="95"/>
    </location>
</feature>
<name>A0A4Y7QBF3_9AGAM</name>
<evidence type="ECO:0000313" key="8">
    <source>
        <dbReference type="EMBL" id="TDL25007.1"/>
    </source>
</evidence>
<feature type="chain" id="PRO_5021508495" evidence="6">
    <location>
        <begin position="24"/>
        <end position="428"/>
    </location>
</feature>
<dbReference type="SUPFAM" id="SSF56112">
    <property type="entry name" value="Protein kinase-like (PK-like)"/>
    <property type="match status" value="1"/>
</dbReference>
<sequence length="428" mass="48356">MRSPWTKVSILAILGLFHLLTQNAEVDLDAATQKTLLRLRRDDLIRLCSTRDLEADGTKAQLAQALLEWREHQSIATSTPSSSSTARPPSTSRPTGRLNGNGRKAKKTDSDPPVLLRSQRVHLDEPRTPQPGSQERKEDGDVELDLESLGLEDREIPPEKLTKLEKIGSGGFKDVFIGKFKGRKVAIAEFRDQLSPMDIKELKLLAEFAHPNIVRFLGVSIPENTKETPVMIVSELCANGDLFDYVRNVPPPSLYKVLNIMLDIARGLQYLHERKPSVIHRDCKSSNILITSKATAKIADFGLAKVKQSTRSMVRSLVGTVNWQAPELWHAHPKYNHKVDVFSCACVYWEILQWHVPNKKFPWEGMNEHAIYEAVGAKKQRPSIAGLRKQWCPEVVDLIEKMWAQDAQDRPGIAEVVEELQSIIRDYR</sequence>
<evidence type="ECO:0000313" key="9">
    <source>
        <dbReference type="Proteomes" id="UP000294933"/>
    </source>
</evidence>
<keyword evidence="2" id="KW-0547">Nucleotide-binding</keyword>
<dbReference type="Gene3D" id="3.30.200.20">
    <property type="entry name" value="Phosphorylase Kinase, domain 1"/>
    <property type="match status" value="1"/>
</dbReference>
<proteinExistence type="predicted"/>
<accession>A0A4Y7QBF3</accession>
<dbReference type="GO" id="GO:0005524">
    <property type="term" value="F:ATP binding"/>
    <property type="evidence" value="ECO:0007669"/>
    <property type="project" value="UniProtKB-KW"/>
</dbReference>
<dbReference type="GO" id="GO:0004674">
    <property type="term" value="F:protein serine/threonine kinase activity"/>
    <property type="evidence" value="ECO:0007669"/>
    <property type="project" value="TreeGrafter"/>
</dbReference>
<dbReference type="PROSITE" id="PS50011">
    <property type="entry name" value="PROTEIN_KINASE_DOM"/>
    <property type="match status" value="1"/>
</dbReference>
<dbReference type="Pfam" id="PF07714">
    <property type="entry name" value="PK_Tyr_Ser-Thr"/>
    <property type="match status" value="1"/>
</dbReference>
<dbReference type="InterPro" id="IPR051681">
    <property type="entry name" value="Ser/Thr_Kinases-Pseudokinases"/>
</dbReference>
<evidence type="ECO:0000256" key="2">
    <source>
        <dbReference type="ARBA" id="ARBA00022741"/>
    </source>
</evidence>
<dbReference type="OrthoDB" id="4062651at2759"/>
<dbReference type="PANTHER" id="PTHR44329">
    <property type="entry name" value="SERINE/THREONINE-PROTEIN KINASE TNNI3K-RELATED"/>
    <property type="match status" value="1"/>
</dbReference>
<dbReference type="STRING" id="50990.A0A4Y7QBF3"/>
<evidence type="ECO:0000256" key="5">
    <source>
        <dbReference type="SAM" id="MobiDB-lite"/>
    </source>
</evidence>
<evidence type="ECO:0000259" key="7">
    <source>
        <dbReference type="PROSITE" id="PS50011"/>
    </source>
</evidence>
<keyword evidence="3 8" id="KW-0418">Kinase</keyword>
<feature type="domain" description="Protein kinase" evidence="7">
    <location>
        <begin position="161"/>
        <end position="424"/>
    </location>
</feature>
<dbReference type="Gene3D" id="1.10.510.10">
    <property type="entry name" value="Transferase(Phosphotransferase) domain 1"/>
    <property type="match status" value="1"/>
</dbReference>
<feature type="region of interest" description="Disordered" evidence="5">
    <location>
        <begin position="73"/>
        <end position="142"/>
    </location>
</feature>
<dbReference type="VEuPathDB" id="FungiDB:BD410DRAFT_718501"/>
<keyword evidence="9" id="KW-1185">Reference proteome</keyword>
<dbReference type="Proteomes" id="UP000294933">
    <property type="component" value="Unassembled WGS sequence"/>
</dbReference>
<dbReference type="PANTHER" id="PTHR44329:SF288">
    <property type="entry name" value="MITOGEN-ACTIVATED PROTEIN KINASE KINASE KINASE 20"/>
    <property type="match status" value="1"/>
</dbReference>